<keyword evidence="7" id="KW-0804">Transcription</keyword>
<proteinExistence type="inferred from homology"/>
<feature type="region of interest" description="Disordered" evidence="10">
    <location>
        <begin position="183"/>
        <end position="202"/>
    </location>
</feature>
<keyword evidence="5 9" id="KW-0238">DNA-binding</keyword>
<dbReference type="FunFam" id="1.10.30.10:FF:000001">
    <property type="entry name" value="transcription factor 7 isoform X2"/>
    <property type="match status" value="1"/>
</dbReference>
<feature type="compositionally biased region" description="Polar residues" evidence="10">
    <location>
        <begin position="230"/>
        <end position="254"/>
    </location>
</feature>
<protein>
    <recommendedName>
        <fullName evidence="11">HMG box domain-containing protein</fullName>
    </recommendedName>
</protein>
<evidence type="ECO:0000256" key="2">
    <source>
        <dbReference type="ARBA" id="ARBA00006569"/>
    </source>
</evidence>
<feature type="domain" description="HMG box" evidence="11">
    <location>
        <begin position="285"/>
        <end position="353"/>
    </location>
</feature>
<evidence type="ECO:0000256" key="3">
    <source>
        <dbReference type="ARBA" id="ARBA00022687"/>
    </source>
</evidence>
<dbReference type="GO" id="GO:0000978">
    <property type="term" value="F:RNA polymerase II cis-regulatory region sequence-specific DNA binding"/>
    <property type="evidence" value="ECO:0007669"/>
    <property type="project" value="TreeGrafter"/>
</dbReference>
<dbReference type="InterPro" id="IPR009071">
    <property type="entry name" value="HMG_box_dom"/>
</dbReference>
<name>A0A4V3SE42_OPIFE</name>
<dbReference type="PANTHER" id="PTHR10373:SF38">
    <property type="entry name" value="PROTEIN PANGOLIN, ISOFORM J"/>
    <property type="match status" value="1"/>
</dbReference>
<dbReference type="InterPro" id="IPR024940">
    <property type="entry name" value="TCF/LEF"/>
</dbReference>
<evidence type="ECO:0000256" key="6">
    <source>
        <dbReference type="ARBA" id="ARBA00023159"/>
    </source>
</evidence>
<evidence type="ECO:0000313" key="12">
    <source>
        <dbReference type="EMBL" id="TGZ63124.1"/>
    </source>
</evidence>
<feature type="compositionally biased region" description="Low complexity" evidence="10">
    <location>
        <begin position="183"/>
        <end position="192"/>
    </location>
</feature>
<evidence type="ECO:0000256" key="9">
    <source>
        <dbReference type="PROSITE-ProRule" id="PRU00267"/>
    </source>
</evidence>
<dbReference type="Proteomes" id="UP000308267">
    <property type="component" value="Unassembled WGS sequence"/>
</dbReference>
<dbReference type="SUPFAM" id="SSF47095">
    <property type="entry name" value="HMG-box"/>
    <property type="match status" value="1"/>
</dbReference>
<dbReference type="AlphaFoldDB" id="A0A4V3SE42"/>
<organism evidence="12 13">
    <name type="scientific">Opisthorchis felineus</name>
    <dbReference type="NCBI Taxonomy" id="147828"/>
    <lineage>
        <taxon>Eukaryota</taxon>
        <taxon>Metazoa</taxon>
        <taxon>Spiralia</taxon>
        <taxon>Lophotrochozoa</taxon>
        <taxon>Platyhelminthes</taxon>
        <taxon>Trematoda</taxon>
        <taxon>Digenea</taxon>
        <taxon>Opisthorchiida</taxon>
        <taxon>Opisthorchiata</taxon>
        <taxon>Opisthorchiidae</taxon>
        <taxon>Opisthorchis</taxon>
    </lineage>
</organism>
<comment type="subcellular location">
    <subcellularLocation>
        <location evidence="1">Nucleus</location>
    </subcellularLocation>
</comment>
<keyword evidence="3" id="KW-0879">Wnt signaling pathway</keyword>
<feature type="DNA-binding region" description="HMG box" evidence="9">
    <location>
        <begin position="285"/>
        <end position="353"/>
    </location>
</feature>
<evidence type="ECO:0000313" key="13">
    <source>
        <dbReference type="Proteomes" id="UP000308267"/>
    </source>
</evidence>
<keyword evidence="4" id="KW-0805">Transcription regulation</keyword>
<dbReference type="GO" id="GO:0000981">
    <property type="term" value="F:DNA-binding transcription factor activity, RNA polymerase II-specific"/>
    <property type="evidence" value="ECO:0007669"/>
    <property type="project" value="TreeGrafter"/>
</dbReference>
<sequence length="719" mass="80340">MEEQVVQVHNAPLCPAQSNQVVSLQSYAEISPSDNFESEAIGIVQGEHSNKGQTESCRSCPLDLLSYRSSPGYLETRLMSGSANTASSDTMDSRNMQNPQFGLIDFWRADVGRMDSQLVQQLTHRDPCRPSYHPSRMSHCPMEGCFDGRTTSKSALECLHSWLQQPLGNYNVTAEYSHASQAQSSFPAPSGQTTWAAAESETEVNLETVPHSWIQATMRPQLNHEAGHGPTSNPGQTSGFWRNQPIERSSSVSTQKDDSLDNKGSKHPPNIENRTKWRTRNVGHIKKPLNAFMLFMKEMRAQVIAECTLKESAAINQILGRKWHALSREAQAKYYDMAKKEKELHQRLYPGWSARDNYASQIRRRNRAVTNTTSISRSPGTEVKGMLQKQARYLGERSAITSYNFPNIWPISGGVRYTGNYGISNAIHHLTKLSDAKAQTDSEPVSDSNFKAPISAAALPERTFLTSHPDVIPIQAEWTCPISATSRYEPQSPDSRSPNILNRLEVHTGAKEACVGFSYTDPTSSCSSMNASTYEDQHLASECPISLQDPVLSAGKLLEDEPTMTTHSSQMKLANQPQPWSLAHQWKPFEMPRSNSGQHGYYWEAPTPIATPSFDDLCGPHVYEEPSDNKPTLGIVSFRGSPHCSNTTPNRAYDLHRYQAQEAHFSRIHPEIQQTDYSPFDMGHPMNYSLFSLNQVPPEADGKQRLKHISDVNSNTRPE</sequence>
<dbReference type="STRING" id="147828.A0A4V3SE42"/>
<evidence type="ECO:0000256" key="10">
    <source>
        <dbReference type="SAM" id="MobiDB-lite"/>
    </source>
</evidence>
<dbReference type="PANTHER" id="PTHR10373">
    <property type="entry name" value="TRANSCRIPTION FACTOR 7 FAMILY MEMBER"/>
    <property type="match status" value="1"/>
</dbReference>
<evidence type="ECO:0000256" key="8">
    <source>
        <dbReference type="ARBA" id="ARBA00023242"/>
    </source>
</evidence>
<dbReference type="Pfam" id="PF00505">
    <property type="entry name" value="HMG_box"/>
    <property type="match status" value="1"/>
</dbReference>
<dbReference type="GO" id="GO:1990907">
    <property type="term" value="C:beta-catenin-TCF complex"/>
    <property type="evidence" value="ECO:0007669"/>
    <property type="project" value="TreeGrafter"/>
</dbReference>
<feature type="compositionally biased region" description="Basic and acidic residues" evidence="10">
    <location>
        <begin position="255"/>
        <end position="264"/>
    </location>
</feature>
<dbReference type="EMBL" id="SJOL01007277">
    <property type="protein sequence ID" value="TGZ63124.1"/>
    <property type="molecule type" value="Genomic_DNA"/>
</dbReference>
<evidence type="ECO:0000259" key="11">
    <source>
        <dbReference type="PROSITE" id="PS50118"/>
    </source>
</evidence>
<keyword evidence="13" id="KW-1185">Reference proteome</keyword>
<dbReference type="OrthoDB" id="2307332at2759"/>
<dbReference type="SMART" id="SM00398">
    <property type="entry name" value="HMG"/>
    <property type="match status" value="1"/>
</dbReference>
<comment type="caution">
    <text evidence="12">The sequence shown here is derived from an EMBL/GenBank/DDBJ whole genome shotgun (WGS) entry which is preliminary data.</text>
</comment>
<evidence type="ECO:0000256" key="4">
    <source>
        <dbReference type="ARBA" id="ARBA00023015"/>
    </source>
</evidence>
<evidence type="ECO:0000256" key="1">
    <source>
        <dbReference type="ARBA" id="ARBA00004123"/>
    </source>
</evidence>
<comment type="similarity">
    <text evidence="2">Belongs to the TCF/LEF family.</text>
</comment>
<dbReference type="Gene3D" id="1.10.30.10">
    <property type="entry name" value="High mobility group box domain"/>
    <property type="match status" value="1"/>
</dbReference>
<dbReference type="GO" id="GO:0060070">
    <property type="term" value="P:canonical Wnt signaling pathway"/>
    <property type="evidence" value="ECO:0007669"/>
    <property type="project" value="TreeGrafter"/>
</dbReference>
<keyword evidence="8 9" id="KW-0539">Nucleus</keyword>
<feature type="region of interest" description="Disordered" evidence="10">
    <location>
        <begin position="223"/>
        <end position="276"/>
    </location>
</feature>
<dbReference type="InterPro" id="IPR036910">
    <property type="entry name" value="HMG_box_dom_sf"/>
</dbReference>
<reference evidence="12 13" key="1">
    <citation type="journal article" date="2019" name="BMC Genomics">
        <title>New insights from Opisthorchis felineus genome: update on genomics of the epidemiologically important liver flukes.</title>
        <authorList>
            <person name="Ershov N.I."/>
            <person name="Mordvinov V.A."/>
            <person name="Prokhortchouk E.B."/>
            <person name="Pakharukova M.Y."/>
            <person name="Gunbin K.V."/>
            <person name="Ustyantsev K."/>
            <person name="Genaev M.A."/>
            <person name="Blinov A.G."/>
            <person name="Mazur A."/>
            <person name="Boulygina E."/>
            <person name="Tsygankova S."/>
            <person name="Khrameeva E."/>
            <person name="Chekanov N."/>
            <person name="Fan G."/>
            <person name="Xiao A."/>
            <person name="Zhang H."/>
            <person name="Xu X."/>
            <person name="Yang H."/>
            <person name="Solovyev V."/>
            <person name="Lee S.M."/>
            <person name="Liu X."/>
            <person name="Afonnikov D.A."/>
            <person name="Skryabin K.G."/>
        </authorList>
    </citation>
    <scope>NUCLEOTIDE SEQUENCE [LARGE SCALE GENOMIC DNA]</scope>
    <source>
        <strain evidence="12">AK-0245</strain>
        <tissue evidence="12">Whole organism</tissue>
    </source>
</reference>
<dbReference type="GO" id="GO:0000785">
    <property type="term" value="C:chromatin"/>
    <property type="evidence" value="ECO:0007669"/>
    <property type="project" value="TreeGrafter"/>
</dbReference>
<dbReference type="PROSITE" id="PS50118">
    <property type="entry name" value="HMG_BOX_2"/>
    <property type="match status" value="1"/>
</dbReference>
<evidence type="ECO:0000256" key="7">
    <source>
        <dbReference type="ARBA" id="ARBA00023163"/>
    </source>
</evidence>
<evidence type="ECO:0000256" key="5">
    <source>
        <dbReference type="ARBA" id="ARBA00023125"/>
    </source>
</evidence>
<gene>
    <name evidence="12" type="ORF">CRM22_007067</name>
</gene>
<keyword evidence="6" id="KW-0010">Activator</keyword>
<accession>A0A4V3SE42</accession>
<dbReference type="CDD" id="cd21996">
    <property type="entry name" value="HMG-box_TCF7-like"/>
    <property type="match status" value="1"/>
</dbReference>